<dbReference type="AlphaFoldDB" id="A0AAV2JY01"/>
<accession>A0AAV2JY01</accession>
<dbReference type="EMBL" id="OZ035836">
    <property type="protein sequence ID" value="CAL1580204.1"/>
    <property type="molecule type" value="Genomic_DNA"/>
</dbReference>
<dbReference type="Proteomes" id="UP001497482">
    <property type="component" value="Chromosome 14"/>
</dbReference>
<organism evidence="2 3">
    <name type="scientific">Knipowitschia caucasica</name>
    <name type="common">Caucasian dwarf goby</name>
    <name type="synonym">Pomatoschistus caucasicus</name>
    <dbReference type="NCBI Taxonomy" id="637954"/>
    <lineage>
        <taxon>Eukaryota</taxon>
        <taxon>Metazoa</taxon>
        <taxon>Chordata</taxon>
        <taxon>Craniata</taxon>
        <taxon>Vertebrata</taxon>
        <taxon>Euteleostomi</taxon>
        <taxon>Actinopterygii</taxon>
        <taxon>Neopterygii</taxon>
        <taxon>Teleostei</taxon>
        <taxon>Neoteleostei</taxon>
        <taxon>Acanthomorphata</taxon>
        <taxon>Gobiaria</taxon>
        <taxon>Gobiiformes</taxon>
        <taxon>Gobioidei</taxon>
        <taxon>Gobiidae</taxon>
        <taxon>Gobiinae</taxon>
        <taxon>Knipowitschia</taxon>
    </lineage>
</organism>
<feature type="compositionally biased region" description="Basic residues" evidence="1">
    <location>
        <begin position="12"/>
        <end position="23"/>
    </location>
</feature>
<feature type="compositionally biased region" description="Polar residues" evidence="1">
    <location>
        <begin position="27"/>
        <end position="54"/>
    </location>
</feature>
<gene>
    <name evidence="2" type="ORF">KC01_LOCUS11088</name>
</gene>
<proteinExistence type="predicted"/>
<feature type="region of interest" description="Disordered" evidence="1">
    <location>
        <begin position="12"/>
        <end position="90"/>
    </location>
</feature>
<reference evidence="2 3" key="1">
    <citation type="submission" date="2024-04" db="EMBL/GenBank/DDBJ databases">
        <authorList>
            <person name="Waldvogel A.-M."/>
            <person name="Schoenle A."/>
        </authorList>
    </citation>
    <scope>NUCLEOTIDE SEQUENCE [LARGE SCALE GENOMIC DNA]</scope>
</reference>
<name>A0AAV2JY01_KNICA</name>
<feature type="compositionally biased region" description="Polar residues" evidence="1">
    <location>
        <begin position="81"/>
        <end position="90"/>
    </location>
</feature>
<sequence>MLEAVCFWQRGRARSNHVSHRAPRLQGQHQTNTSVCAAGQGQTREGTSHGQNHTPNERLGKTAACGSPHGRGSSRPKLTDTKQPNCSKTISSPMFDTQCFHSPSSLHLPDRISFRDRR</sequence>
<evidence type="ECO:0000313" key="3">
    <source>
        <dbReference type="Proteomes" id="UP001497482"/>
    </source>
</evidence>
<keyword evidence="3" id="KW-1185">Reference proteome</keyword>
<evidence type="ECO:0000313" key="2">
    <source>
        <dbReference type="EMBL" id="CAL1580204.1"/>
    </source>
</evidence>
<evidence type="ECO:0000256" key="1">
    <source>
        <dbReference type="SAM" id="MobiDB-lite"/>
    </source>
</evidence>
<protein>
    <submittedName>
        <fullName evidence="2">Uncharacterized protein</fullName>
    </submittedName>
</protein>